<evidence type="ECO:0000313" key="3">
    <source>
        <dbReference type="Proteomes" id="UP000326202"/>
    </source>
</evidence>
<feature type="domain" description="Amine oxidase" evidence="1">
    <location>
        <begin position="13"/>
        <end position="296"/>
    </location>
</feature>
<dbReference type="AlphaFoldDB" id="A0A5J6MRS2"/>
<sequence>MSRIVVVGAGVMGLAAAYHAAKRGHEVTVLEGAPEAGGMAAHFDLAGLSIERFYHFVCKADRPLFTLLSELGLADTVRWVPTSMGYYFDGALHPWGDPVSLLRFDGLGPVEKIRYGLMMALSAWRREAGRLETVSAREWITAWCGRRVYERMWAPLFRLKFHEYADDISAAWVWSRIKRIGSSRRSMFEEELGHIEGGSETLITALVDAIAQCGGKIRLSMPATRIDIGDGRVRGVEAGGAYLAADAVISTVPTPLVNDLIPGLPAEARARYEAIRNIGVVCAVFRLRTSVTPHFWVNIADPRFEIPGIIEASRLRKVPDTVVYVPYYMPQTHPKFRRPDDFFRAEAFGYLKLLNPSLRDDDLIACHIGRLRYAQPICPPGFAAMLPPVQTSVAGLQIADTCFYYPEDRGISESVRLGGLMAQRVA</sequence>
<dbReference type="NCBIfam" id="NF005560">
    <property type="entry name" value="PRK07233.1"/>
    <property type="match status" value="1"/>
</dbReference>
<dbReference type="PANTHER" id="PTHR42923">
    <property type="entry name" value="PROTOPORPHYRINOGEN OXIDASE"/>
    <property type="match status" value="1"/>
</dbReference>
<dbReference type="Proteomes" id="UP000326202">
    <property type="component" value="Chromosome"/>
</dbReference>
<dbReference type="Gene3D" id="3.50.50.60">
    <property type="entry name" value="FAD/NAD(P)-binding domain"/>
    <property type="match status" value="1"/>
</dbReference>
<dbReference type="InterPro" id="IPR036188">
    <property type="entry name" value="FAD/NAD-bd_sf"/>
</dbReference>
<dbReference type="PRINTS" id="PR00419">
    <property type="entry name" value="ADXRDTASE"/>
</dbReference>
<accession>A0A5J6MRS2</accession>
<dbReference type="OrthoDB" id="9803192at2"/>
<proteinExistence type="predicted"/>
<reference evidence="2 3" key="1">
    <citation type="submission" date="2019-08" db="EMBL/GenBank/DDBJ databases">
        <title>Hyperibacter terrae gen. nov., sp. nov. and Hyperibacter viscosus sp. nov., two new members in the family Rhodospirillaceae isolated from the rhizosphere of Hypericum perforatum.</title>
        <authorList>
            <person name="Noviana Z."/>
        </authorList>
    </citation>
    <scope>NUCLEOTIDE SEQUENCE [LARGE SCALE GENOMIC DNA]</scope>
    <source>
        <strain evidence="2 3">R5913</strain>
    </source>
</reference>
<dbReference type="InterPro" id="IPR050464">
    <property type="entry name" value="Zeta_carotene_desat/Oxidored"/>
</dbReference>
<dbReference type="KEGG" id="htq:FRZ44_51420"/>
<keyword evidence="3" id="KW-1185">Reference proteome</keyword>
<gene>
    <name evidence="2" type="ORF">FRZ44_51420</name>
</gene>
<protein>
    <submittedName>
        <fullName evidence="2">Oxidoreductase</fullName>
    </submittedName>
</protein>
<name>A0A5J6MRS2_9PROT</name>
<dbReference type="EMBL" id="CP042906">
    <property type="protein sequence ID" value="QEX19827.1"/>
    <property type="molecule type" value="Genomic_DNA"/>
</dbReference>
<dbReference type="RefSeq" id="WP_151179854.1">
    <property type="nucleotide sequence ID" value="NZ_CP042906.1"/>
</dbReference>
<dbReference type="Pfam" id="PF01593">
    <property type="entry name" value="Amino_oxidase"/>
    <property type="match status" value="1"/>
</dbReference>
<evidence type="ECO:0000259" key="1">
    <source>
        <dbReference type="Pfam" id="PF01593"/>
    </source>
</evidence>
<dbReference type="GO" id="GO:0016491">
    <property type="term" value="F:oxidoreductase activity"/>
    <property type="evidence" value="ECO:0007669"/>
    <property type="project" value="InterPro"/>
</dbReference>
<evidence type="ECO:0000313" key="2">
    <source>
        <dbReference type="EMBL" id="QEX19827.1"/>
    </source>
</evidence>
<dbReference type="SUPFAM" id="SSF51905">
    <property type="entry name" value="FAD/NAD(P)-binding domain"/>
    <property type="match status" value="1"/>
</dbReference>
<dbReference type="PANTHER" id="PTHR42923:SF46">
    <property type="entry name" value="AMINE OXIDASE"/>
    <property type="match status" value="1"/>
</dbReference>
<dbReference type="InterPro" id="IPR002937">
    <property type="entry name" value="Amino_oxidase"/>
</dbReference>
<organism evidence="2 3">
    <name type="scientific">Hypericibacter terrae</name>
    <dbReference type="NCBI Taxonomy" id="2602015"/>
    <lineage>
        <taxon>Bacteria</taxon>
        <taxon>Pseudomonadati</taxon>
        <taxon>Pseudomonadota</taxon>
        <taxon>Alphaproteobacteria</taxon>
        <taxon>Rhodospirillales</taxon>
        <taxon>Dongiaceae</taxon>
        <taxon>Hypericibacter</taxon>
    </lineage>
</organism>